<sequence length="277" mass="30743">MWVESASPTPAKTLKALTIVSYLAPNWFWFYEAIAASISQALQREISLIQSFHDPLHDPLLQQDQVDLAFMCGLPFIRQHQRVPQQFQAVVAPVMASPRYHNQPIYFADVIVNAASAITTFEQLAGSTLCYNDVGSNSGYNLLRYRLLQSHLHSFFSKTIPSGSHQGSIQWVADGLASCAAINSTVLEQALRNDPHLAQRLRVVETLGPCPMPPLVAAQQLGSELIAQLRSLLLAPNLMLQEAMEQAHVQGFAIVTADEYEILAEMYSATLRRGHQF</sequence>
<evidence type="ECO:0000313" key="2">
    <source>
        <dbReference type="Proteomes" id="UP000239576"/>
    </source>
</evidence>
<reference evidence="1 2" key="2">
    <citation type="submission" date="2018-03" db="EMBL/GenBank/DDBJ databases">
        <title>The ancient ancestry and fast evolution of plastids.</title>
        <authorList>
            <person name="Moore K.R."/>
            <person name="Magnabosco C."/>
            <person name="Momper L."/>
            <person name="Gold D.A."/>
            <person name="Bosak T."/>
            <person name="Fournier G.P."/>
        </authorList>
    </citation>
    <scope>NUCLEOTIDE SEQUENCE [LARGE SCALE GENOMIC DNA]</scope>
    <source>
        <strain evidence="1 2">ULC18</strain>
    </source>
</reference>
<proteinExistence type="predicted"/>
<accession>A0A2T1DZT1</accession>
<organism evidence="1 2">
    <name type="scientific">Stenomitos frigidus ULC18</name>
    <dbReference type="NCBI Taxonomy" id="2107698"/>
    <lineage>
        <taxon>Bacteria</taxon>
        <taxon>Bacillati</taxon>
        <taxon>Cyanobacteriota</taxon>
        <taxon>Cyanophyceae</taxon>
        <taxon>Leptolyngbyales</taxon>
        <taxon>Leptolyngbyaceae</taxon>
        <taxon>Stenomitos</taxon>
    </lineage>
</organism>
<comment type="caution">
    <text evidence="1">The sequence shown here is derived from an EMBL/GenBank/DDBJ whole genome shotgun (WGS) entry which is preliminary data.</text>
</comment>
<dbReference type="Gene3D" id="3.40.190.10">
    <property type="entry name" value="Periplasmic binding protein-like II"/>
    <property type="match status" value="2"/>
</dbReference>
<dbReference type="EMBL" id="PVWK01000117">
    <property type="protein sequence ID" value="PSB26000.1"/>
    <property type="molecule type" value="Genomic_DNA"/>
</dbReference>
<dbReference type="Proteomes" id="UP000239576">
    <property type="component" value="Unassembled WGS sequence"/>
</dbReference>
<dbReference type="SUPFAM" id="SSF53850">
    <property type="entry name" value="Periplasmic binding protein-like II"/>
    <property type="match status" value="1"/>
</dbReference>
<dbReference type="PANTHER" id="PTHR35841:SF1">
    <property type="entry name" value="PHOSPHONATES-BINDING PERIPLASMIC PROTEIN"/>
    <property type="match status" value="1"/>
</dbReference>
<reference evidence="2" key="1">
    <citation type="submission" date="2018-02" db="EMBL/GenBank/DDBJ databases">
        <authorList>
            <person name="Moore K."/>
            <person name="Momper L."/>
        </authorList>
    </citation>
    <scope>NUCLEOTIDE SEQUENCE [LARGE SCALE GENOMIC DNA]</scope>
    <source>
        <strain evidence="2">ULC18</strain>
    </source>
</reference>
<dbReference type="Pfam" id="PF12974">
    <property type="entry name" value="Phosphonate-bd"/>
    <property type="match status" value="1"/>
</dbReference>
<dbReference type="PANTHER" id="PTHR35841">
    <property type="entry name" value="PHOSPHONATES-BINDING PERIPLASMIC PROTEIN"/>
    <property type="match status" value="1"/>
</dbReference>
<dbReference type="OrthoDB" id="9802896at2"/>
<gene>
    <name evidence="1" type="ORF">C7B82_21100</name>
</gene>
<name>A0A2T1DZT1_9CYAN</name>
<dbReference type="RefSeq" id="WP_106258348.1">
    <property type="nucleotide sequence ID" value="NZ_CAWNSW010000166.1"/>
</dbReference>
<dbReference type="AlphaFoldDB" id="A0A2T1DZT1"/>
<keyword evidence="2" id="KW-1185">Reference proteome</keyword>
<evidence type="ECO:0000313" key="1">
    <source>
        <dbReference type="EMBL" id="PSB26000.1"/>
    </source>
</evidence>
<protein>
    <submittedName>
        <fullName evidence="1">Phosphate ABC transporter substrate-binding protein</fullName>
    </submittedName>
</protein>